<evidence type="ECO:0000313" key="3">
    <source>
        <dbReference type="Proteomes" id="UP000471190"/>
    </source>
</evidence>
<dbReference type="SUPFAM" id="SSF56024">
    <property type="entry name" value="Phospholipase D/nuclease"/>
    <property type="match status" value="1"/>
</dbReference>
<sequence>MPTPPITIAGQGDIRQRLNSDGLAALGLAGPLLAPAWTQALPVANVANFSFTVAAQWYAPLAGILATEPNPTGLGLSGIDGTPWPTTAGTAVVFRIHPQARLRLERLMVSNLQPANAAPPDRSIRPVPSIILITNPGTTFATPWIAGAGEQVMPAGNVTMFDEHGLSVDPFAFAAAVAAIIAPPSAASGAMPAGAPAGTPTAIAGLAPLGNFVHAVDLHGRPWQDPPGINTGISLYTPGAVGAAPTQGQHIGDGLVYAFPNGAMIAADADPSGAQSALTTPALLRFGWQVQGRLNNLPLSWPAAGPRTLARDTMRLAVCDPTFHLLGNLTLTARDGVPGVDVRTNASQASILREGSPITLLPESRSALGWIGQVILNLQGGNPAAAFQTGPMFAASSYFDLGQWPFPNIPGPNGAWPIAPAATPVPGNDASVMAALVPLRTAVANWIAGSNDILVTLPAGLPAGVAVRFYPIQILMGVSPDEQPLLRRADGNATITTGAATDTVRLTDPFSLGTNVVRPGGTTTLRMDAALTWLTAVGAVPRVKLMGNLHLTVGADVPAPPLPPANILAAMFWRGTASNPMIGAPSRGPFPLAAALGDPIAFIQGVVRHLSTDANPREAPRLPTMSRNDSIFALQLLPGAAVDLYRSMLTGAWLTREADAQAPRLANPGGSGWHEVHAPSLVATSQIGFDLWVAAAHRARPVVPTADVAQAFPSGPIAGLPTNWVLLQANATSVPPAPPAVPSTIAAAVLQTVPAYVETPELAIIPDTDIATAVNWVTTQLGNWVSTPNDPELHRQIARELRSSNYGRRDAQWALRRAIAHARELIYIETPLLAHTTHDAGPPQDPAAAVDLISALANRLTIEPRLRVVILVPREPPFVTGYEPFSTFFYANRLEAARTLALAGGMVDGLNGQRPRVVIGHPMGMPGRPLAIRSTTVIVDDVWCLQGTSSISRRGLTFDGATDVALIDWQMDRGASVTIRAHRKALMGLHLGVGPTPVGGGAPANAVGAPAGDWVRLHQPVSAHEVFADALAAESNRGKLLALWPGPDPAAPGAVIAHPADVADPDGRGGASFITTLAATLGGSSVV</sequence>
<reference evidence="2 3" key="1">
    <citation type="submission" date="2020-02" db="EMBL/GenBank/DDBJ databases">
        <title>Draft genome sequence of Rhizobium tropici.</title>
        <authorList>
            <person name="Khayi S."/>
            <person name="Jemo M."/>
        </authorList>
    </citation>
    <scope>NUCLEOTIDE SEQUENCE [LARGE SCALE GENOMIC DNA]</scope>
    <source>
        <strain evidence="2 3">A12</strain>
    </source>
</reference>
<dbReference type="AlphaFoldDB" id="A0A6P1C817"/>
<protein>
    <submittedName>
        <fullName evidence="2">Uncharacterized protein</fullName>
    </submittedName>
</protein>
<comment type="caution">
    <text evidence="2">The sequence shown here is derived from an EMBL/GenBank/DDBJ whole genome shotgun (WGS) entry which is preliminary data.</text>
</comment>
<keyword evidence="4" id="KW-1185">Reference proteome</keyword>
<reference evidence="1 4" key="2">
    <citation type="submission" date="2020-08" db="EMBL/GenBank/DDBJ databases">
        <title>Genomic Encyclopedia of Type Strains, Phase IV (KMG-V): Genome sequencing to study the core and pangenomes of soil and plant-associated prokaryotes.</title>
        <authorList>
            <person name="Whitman W."/>
        </authorList>
    </citation>
    <scope>NUCLEOTIDE SEQUENCE [LARGE SCALE GENOMIC DNA]</scope>
    <source>
        <strain evidence="1 4">SEMIA 4059</strain>
    </source>
</reference>
<evidence type="ECO:0000313" key="2">
    <source>
        <dbReference type="EMBL" id="NEV12877.1"/>
    </source>
</evidence>
<dbReference type="EMBL" id="JAADZA010000020">
    <property type="protein sequence ID" value="NEV12877.1"/>
    <property type="molecule type" value="Genomic_DNA"/>
</dbReference>
<dbReference type="Proteomes" id="UP000471190">
    <property type="component" value="Unassembled WGS sequence"/>
</dbReference>
<name>A0A6P1C817_RHITR</name>
<dbReference type="Proteomes" id="UP000526625">
    <property type="component" value="Unassembled WGS sequence"/>
</dbReference>
<accession>A0A6P1C817</accession>
<dbReference type="RefSeq" id="WP_015342064.1">
    <property type="nucleotide sequence ID" value="NZ_JAADZA010000020.1"/>
</dbReference>
<evidence type="ECO:0000313" key="1">
    <source>
        <dbReference type="EMBL" id="MBB6494826.1"/>
    </source>
</evidence>
<evidence type="ECO:0000313" key="4">
    <source>
        <dbReference type="Proteomes" id="UP000526625"/>
    </source>
</evidence>
<gene>
    <name evidence="1" type="ORF">GGD45_005277</name>
    <name evidence="2" type="ORF">GXW80_17940</name>
</gene>
<organism evidence="2 3">
    <name type="scientific">Rhizobium tropici</name>
    <dbReference type="NCBI Taxonomy" id="398"/>
    <lineage>
        <taxon>Bacteria</taxon>
        <taxon>Pseudomonadati</taxon>
        <taxon>Pseudomonadota</taxon>
        <taxon>Alphaproteobacteria</taxon>
        <taxon>Hyphomicrobiales</taxon>
        <taxon>Rhizobiaceae</taxon>
        <taxon>Rhizobium/Agrobacterium group</taxon>
        <taxon>Rhizobium</taxon>
    </lineage>
</organism>
<proteinExistence type="predicted"/>
<dbReference type="EMBL" id="JACHBF010000021">
    <property type="protein sequence ID" value="MBB6494826.1"/>
    <property type="molecule type" value="Genomic_DNA"/>
</dbReference>